<proteinExistence type="predicted"/>
<name>A0A0E9R763_ANGAN</name>
<protein>
    <submittedName>
        <fullName evidence="1">Uncharacterized protein</fullName>
    </submittedName>
</protein>
<organism evidence="1">
    <name type="scientific">Anguilla anguilla</name>
    <name type="common">European freshwater eel</name>
    <name type="synonym">Muraena anguilla</name>
    <dbReference type="NCBI Taxonomy" id="7936"/>
    <lineage>
        <taxon>Eukaryota</taxon>
        <taxon>Metazoa</taxon>
        <taxon>Chordata</taxon>
        <taxon>Craniata</taxon>
        <taxon>Vertebrata</taxon>
        <taxon>Euteleostomi</taxon>
        <taxon>Actinopterygii</taxon>
        <taxon>Neopterygii</taxon>
        <taxon>Teleostei</taxon>
        <taxon>Anguilliformes</taxon>
        <taxon>Anguillidae</taxon>
        <taxon>Anguilla</taxon>
    </lineage>
</organism>
<reference evidence="1" key="2">
    <citation type="journal article" date="2015" name="Fish Shellfish Immunol.">
        <title>Early steps in the European eel (Anguilla anguilla)-Vibrio vulnificus interaction in the gills: Role of the RtxA13 toxin.</title>
        <authorList>
            <person name="Callol A."/>
            <person name="Pajuelo D."/>
            <person name="Ebbesson L."/>
            <person name="Teles M."/>
            <person name="MacKenzie S."/>
            <person name="Amaro C."/>
        </authorList>
    </citation>
    <scope>NUCLEOTIDE SEQUENCE</scope>
</reference>
<sequence>MLLFPLLHQLSYGGSQMSTAKCLCTIYCELAMMCELKTTDLCYFARRECNASRSAAGL</sequence>
<reference evidence="1" key="1">
    <citation type="submission" date="2014-11" db="EMBL/GenBank/DDBJ databases">
        <authorList>
            <person name="Amaro Gonzalez C."/>
        </authorList>
    </citation>
    <scope>NUCLEOTIDE SEQUENCE</scope>
</reference>
<evidence type="ECO:0000313" key="1">
    <source>
        <dbReference type="EMBL" id="JAH24622.1"/>
    </source>
</evidence>
<accession>A0A0E9R763</accession>
<dbReference type="EMBL" id="GBXM01083955">
    <property type="protein sequence ID" value="JAH24622.1"/>
    <property type="molecule type" value="Transcribed_RNA"/>
</dbReference>
<dbReference type="AlphaFoldDB" id="A0A0E9R763"/>